<gene>
    <name evidence="1" type="ORF">Bm1_42150</name>
</gene>
<dbReference type="AlphaFoldDB" id="A8Q3T4"/>
<evidence type="ECO:0000313" key="1">
    <source>
        <dbReference type="EMBL" id="EDP31122.1"/>
    </source>
</evidence>
<accession>A8Q3T4</accession>
<protein>
    <submittedName>
        <fullName evidence="1">Uncharacterized protein</fullName>
    </submittedName>
</protein>
<proteinExistence type="predicted"/>
<sequence length="147" mass="17238">MTMQRQITVRRSCMIRYPSSIVLAIKTRYLSDMILCLSDRTLLINVEKDEVLLTDYLHPGFVELYNDGEASSLRIFYLENGERRLERECTQISGLERAEDCSSLVFRICKLKSGIDCNEHVLIKPERSKDCHTIYYAFRYLQQKRTG</sequence>
<dbReference type="EMBL" id="DS239414">
    <property type="protein sequence ID" value="EDP31122.1"/>
    <property type="molecule type" value="Genomic_DNA"/>
</dbReference>
<name>A8Q3T4_BRUMA</name>
<reference evidence="1" key="1">
    <citation type="journal article" date="2007" name="Science">
        <title>Draft genome of the filarial nematode parasite Brugia malayi.</title>
        <authorList>
            <person name="Ghedin E."/>
            <person name="Wang S."/>
            <person name="Spiro D."/>
            <person name="Caler E."/>
            <person name="Zhao Q."/>
            <person name="Crabtree J."/>
            <person name="Allen J.E."/>
            <person name="Delcher A.L."/>
            <person name="Guiliano D.B."/>
            <person name="Miranda-Saavedra D."/>
            <person name="Angiuoli S.V."/>
            <person name="Creasy T."/>
            <person name="Amedeo P."/>
            <person name="Haas B."/>
            <person name="El-Sayed N.M."/>
            <person name="Wortman J.R."/>
            <person name="Feldblyum T."/>
            <person name="Tallon L."/>
            <person name="Schatz M."/>
            <person name="Shumway M."/>
            <person name="Koo H."/>
            <person name="Salzberg S.L."/>
            <person name="Schobel S."/>
            <person name="Pertea M."/>
            <person name="Pop M."/>
            <person name="White O."/>
            <person name="Barton G.J."/>
            <person name="Carlow C.K."/>
            <person name="Crawford M.J."/>
            <person name="Daub J."/>
            <person name="Dimmic M.W."/>
            <person name="Estes C.F."/>
            <person name="Foster J.M."/>
            <person name="Ganatra M."/>
            <person name="Gregory W.F."/>
            <person name="Johnson N.M."/>
            <person name="Jin J."/>
            <person name="Komuniecki R."/>
            <person name="Korf I."/>
            <person name="Kumar S."/>
            <person name="Laney S."/>
            <person name="Li B.W."/>
            <person name="Li W."/>
            <person name="Lindblom T.H."/>
            <person name="Lustigman S."/>
            <person name="Ma D."/>
            <person name="Maina C.V."/>
            <person name="Martin D.M."/>
            <person name="McCarter J.P."/>
            <person name="McReynolds L."/>
            <person name="Mitreva M."/>
            <person name="Nutman T.B."/>
            <person name="Parkinson J."/>
            <person name="Peregrin-Alvarez J.M."/>
            <person name="Poole C."/>
            <person name="Ren Q."/>
            <person name="Saunders L."/>
            <person name="Sluder A.E."/>
            <person name="Smith K."/>
            <person name="Stanke M."/>
            <person name="Unnasch T.R."/>
            <person name="Ware J."/>
            <person name="Wei A.D."/>
            <person name="Weil G."/>
            <person name="Williams D.J."/>
            <person name="Zhang Y."/>
            <person name="Williams S.A."/>
            <person name="Fraser-Liggett C."/>
            <person name="Slatko B."/>
            <person name="Blaxter M.L."/>
            <person name="Scott A.L."/>
        </authorList>
    </citation>
    <scope>NUCLEOTIDE SEQUENCE [LARGE SCALE GENOMIC DNA]</scope>
</reference>
<organism evidence="1">
    <name type="scientific">Brugia malayi</name>
    <name type="common">Filarial nematode worm</name>
    <dbReference type="NCBI Taxonomy" id="6279"/>
    <lineage>
        <taxon>Eukaryota</taxon>
        <taxon>Metazoa</taxon>
        <taxon>Ecdysozoa</taxon>
        <taxon>Nematoda</taxon>
        <taxon>Chromadorea</taxon>
        <taxon>Rhabditida</taxon>
        <taxon>Spirurina</taxon>
        <taxon>Spiruromorpha</taxon>
        <taxon>Filarioidea</taxon>
        <taxon>Onchocercidae</taxon>
        <taxon>Brugia</taxon>
    </lineage>
</organism>